<dbReference type="Proteomes" id="UP001249851">
    <property type="component" value="Unassembled WGS sequence"/>
</dbReference>
<evidence type="ECO:0000313" key="2">
    <source>
        <dbReference type="EMBL" id="KAK2552185.1"/>
    </source>
</evidence>
<dbReference type="EMBL" id="JARQWQ010000089">
    <property type="protein sequence ID" value="KAK2552185.1"/>
    <property type="molecule type" value="Genomic_DNA"/>
</dbReference>
<keyword evidence="3" id="KW-1185">Reference proteome</keyword>
<evidence type="ECO:0000313" key="3">
    <source>
        <dbReference type="Proteomes" id="UP001249851"/>
    </source>
</evidence>
<organism evidence="2 3">
    <name type="scientific">Acropora cervicornis</name>
    <name type="common">Staghorn coral</name>
    <dbReference type="NCBI Taxonomy" id="6130"/>
    <lineage>
        <taxon>Eukaryota</taxon>
        <taxon>Metazoa</taxon>
        <taxon>Cnidaria</taxon>
        <taxon>Anthozoa</taxon>
        <taxon>Hexacorallia</taxon>
        <taxon>Scleractinia</taxon>
        <taxon>Astrocoeniina</taxon>
        <taxon>Acroporidae</taxon>
        <taxon>Acropora</taxon>
    </lineage>
</organism>
<accession>A0AAD9UWJ2</accession>
<dbReference type="AlphaFoldDB" id="A0AAD9UWJ2"/>
<feature type="compositionally biased region" description="Basic and acidic residues" evidence="1">
    <location>
        <begin position="203"/>
        <end position="213"/>
    </location>
</feature>
<feature type="compositionally biased region" description="Polar residues" evidence="1">
    <location>
        <begin position="214"/>
        <end position="224"/>
    </location>
</feature>
<evidence type="ECO:0000256" key="1">
    <source>
        <dbReference type="SAM" id="MobiDB-lite"/>
    </source>
</evidence>
<sequence length="510" mass="56669">MGKFLDGAILATIDVVELYTHIPHDEGLTAVRKALNNRCDSAIPTNDIVDLVEMAFCSFASLVGGTCGPSPENPNVVHFVDLKNCDRDVKAHLKFCNIVTNVESVNSERKLLLARAGIFIAQECQQHMTVCPKHRDAHGIRWRTGKTKCCIPTEVAGHKTTSNRGDRGLDSKQSYFIFQETGLLVPAGSPICRRCREHIGKAIASREDSEKPSESSASHLVNQQYPPPEVFVGPPTEVEQSPTEPAELPLEKEESSTEDIAGCMKRLSIDESYVLASSETTSTASSLSGEVVLGGGSKPLRLLNAFLEEGGVKTINQPQMEWNKCTDRTKRRYAQHTGDILVAVLKVVSPENAGYLWSALQASKAVNDELGVEGIFHPSQRIYLEAIAEMYKNASSWDMRWQILSIMTGSASLAAVREYIPGLSQYSSFRGKCQHVHEEHCTECDDLTSVSDEIYEFVKQASFLSKDDRDEALYLAQHSKDMFQAWRAHHLRTVRQDQSRLEILQKLNTE</sequence>
<reference evidence="2" key="2">
    <citation type="journal article" date="2023" name="Science">
        <title>Genomic signatures of disease resistance in endangered staghorn corals.</title>
        <authorList>
            <person name="Vollmer S.V."/>
            <person name="Selwyn J.D."/>
            <person name="Despard B.A."/>
            <person name="Roesel C.L."/>
        </authorList>
    </citation>
    <scope>NUCLEOTIDE SEQUENCE</scope>
    <source>
        <strain evidence="2">K2</strain>
    </source>
</reference>
<feature type="region of interest" description="Disordered" evidence="1">
    <location>
        <begin position="203"/>
        <end position="257"/>
    </location>
</feature>
<protein>
    <submittedName>
        <fullName evidence="2">Uncharacterized protein</fullName>
    </submittedName>
</protein>
<gene>
    <name evidence="2" type="ORF">P5673_026698</name>
</gene>
<proteinExistence type="predicted"/>
<reference evidence="2" key="1">
    <citation type="journal article" date="2023" name="G3 (Bethesda)">
        <title>Whole genome assembly and annotation of the endangered Caribbean coral Acropora cervicornis.</title>
        <authorList>
            <person name="Selwyn J.D."/>
            <person name="Vollmer S.V."/>
        </authorList>
    </citation>
    <scope>NUCLEOTIDE SEQUENCE</scope>
    <source>
        <strain evidence="2">K2</strain>
    </source>
</reference>
<name>A0AAD9UWJ2_ACRCE</name>
<comment type="caution">
    <text evidence="2">The sequence shown here is derived from an EMBL/GenBank/DDBJ whole genome shotgun (WGS) entry which is preliminary data.</text>
</comment>